<dbReference type="SUPFAM" id="SSF52113">
    <property type="entry name" value="BRCT domain"/>
    <property type="match status" value="5"/>
</dbReference>
<keyword evidence="4" id="KW-1185">Reference proteome</keyword>
<evidence type="ECO:0000313" key="3">
    <source>
        <dbReference type="EMBL" id="RKU48689.1"/>
    </source>
</evidence>
<dbReference type="GO" id="GO:0005634">
    <property type="term" value="C:nucleus"/>
    <property type="evidence" value="ECO:0007669"/>
    <property type="project" value="TreeGrafter"/>
</dbReference>
<dbReference type="Pfam" id="PF12738">
    <property type="entry name" value="PTCB-BRCT"/>
    <property type="match status" value="1"/>
</dbReference>
<dbReference type="CDD" id="cd18439">
    <property type="entry name" value="BRCT_BRC1_like_rpt6"/>
    <property type="match status" value="1"/>
</dbReference>
<dbReference type="CDD" id="cd18438">
    <property type="entry name" value="BRCT_BRC1_like_rpt4"/>
    <property type="match status" value="1"/>
</dbReference>
<evidence type="ECO:0000256" key="1">
    <source>
        <dbReference type="SAM" id="MobiDB-lite"/>
    </source>
</evidence>
<feature type="compositionally biased region" description="Basic and acidic residues" evidence="1">
    <location>
        <begin position="593"/>
        <end position="614"/>
    </location>
</feature>
<dbReference type="STRING" id="177199.A0A420YLD0"/>
<dbReference type="PANTHER" id="PTHR47667:SF1">
    <property type="entry name" value="REGULATOR OF TY1 TRANSPOSITION PROTEIN 107"/>
    <property type="match status" value="1"/>
</dbReference>
<feature type="domain" description="BRCT" evidence="2">
    <location>
        <begin position="353"/>
        <end position="425"/>
    </location>
</feature>
<accession>A0A420YLD0</accession>
<feature type="domain" description="BRCT" evidence="2">
    <location>
        <begin position="19"/>
        <end position="116"/>
    </location>
</feature>
<feature type="region of interest" description="Disordered" evidence="1">
    <location>
        <begin position="511"/>
        <end position="561"/>
    </location>
</feature>
<dbReference type="PROSITE" id="PS50172">
    <property type="entry name" value="BRCT"/>
    <property type="match status" value="4"/>
</dbReference>
<dbReference type="Gene3D" id="3.40.50.10190">
    <property type="entry name" value="BRCT domain"/>
    <property type="match status" value="6"/>
</dbReference>
<sequence>MEDVTSSSAKAAGPTPRKDANAIFDGCRFIFILSKTLPANLTAQLESSVTDYGGEVLEPVGDGQPQMAHATHVISNTINFPQFTETEAFMVPVVTSDWVKISIQRGRLAQVRPFSPDPRMIFSDVVLTCADIPLMDKEAIIGATMALGGSESKDINRTTTHICALSLDHPKCQTALEKKLKCKIVLPHWFDDCFRLGKRIDEGPYLLPEAEILHKRPEDNIPIPSSEHLEGATSAIPDMPLTGGKTEEGRPKLIVFAKRKVLLSADLPINDRLRNTLRELITNGGGEIVEEVDACDMFICQFRDGEQYVKAAQCGKDVGNLAWLYHLIVHNEWTSPFRRLLHYPVPRDGIPGFKDYKITLSNYGGEARIYLENLITAAGATYTKTMRAENTHLITARKNGEKCEAAADWNIATINHLWIEESYAKCQVQNLTVPKYTHFPNRTNLGEVIGQTFLDESRLHALYYPGDDNLDGAAKRRRQILDAAHENSLIVGTSAAPAKSAKSGRAMDIMRDSPASANGKARASPRAYATPAKARHIRAGKENDTPSIASSGSRSAKAQALSKLHDLAPDIALYEKEKKRTAKDSHAPWGGKRAADQIDKERGTKSSSPAHERPESDEEEEVKRPAKKAKSVPAVEYRIVLTGYKRWVGNKHKEDADRRKLRQLGIQIVTDNVPCDYLAAPQMVRTMKFLRTLARGVPVLDSAFIDACLESGKVPKVSDYMLKDKENEKKFGVTLERATARAKANNGRLLQGIPIYCTADIRNGVESYKVIAEANGAIFMVYRARSGTTIKPTKPEEDIGGPDPVYLLTSASPAERALWPRFEEMARKGNMEPRIVVTDWLLDVAMTQQLTFDKSYLVKEYYSKE</sequence>
<evidence type="ECO:0000259" key="2">
    <source>
        <dbReference type="PROSITE" id="PS50172"/>
    </source>
</evidence>
<dbReference type="AlphaFoldDB" id="A0A420YLD0"/>
<protein>
    <recommendedName>
        <fullName evidence="2">BRCT domain-containing protein</fullName>
    </recommendedName>
</protein>
<dbReference type="EMBL" id="QVQW01000004">
    <property type="protein sequence ID" value="RKU48689.1"/>
    <property type="molecule type" value="Genomic_DNA"/>
</dbReference>
<dbReference type="GO" id="GO:0035361">
    <property type="term" value="C:Cul8-RING ubiquitin ligase complex"/>
    <property type="evidence" value="ECO:0007669"/>
    <property type="project" value="TreeGrafter"/>
</dbReference>
<feature type="domain" description="BRCT" evidence="2">
    <location>
        <begin position="117"/>
        <end position="207"/>
    </location>
</feature>
<dbReference type="InterPro" id="IPR053036">
    <property type="entry name" value="CellCycle_DNARepair_Reg"/>
</dbReference>
<dbReference type="SMART" id="SM00292">
    <property type="entry name" value="BRCT"/>
    <property type="match status" value="5"/>
</dbReference>
<dbReference type="Pfam" id="PF16770">
    <property type="entry name" value="RTT107_BRCT_5"/>
    <property type="match status" value="1"/>
</dbReference>
<organism evidence="3 4">
    <name type="scientific">Coniochaeta pulveracea</name>
    <dbReference type="NCBI Taxonomy" id="177199"/>
    <lineage>
        <taxon>Eukaryota</taxon>
        <taxon>Fungi</taxon>
        <taxon>Dikarya</taxon>
        <taxon>Ascomycota</taxon>
        <taxon>Pezizomycotina</taxon>
        <taxon>Sordariomycetes</taxon>
        <taxon>Sordariomycetidae</taxon>
        <taxon>Coniochaetales</taxon>
        <taxon>Coniochaetaceae</taxon>
        <taxon>Coniochaeta</taxon>
    </lineage>
</organism>
<dbReference type="PANTHER" id="PTHR47667">
    <property type="entry name" value="REGULATOR OF TY1 TRANSPOSITION PROTEIN 107"/>
    <property type="match status" value="1"/>
</dbReference>
<dbReference type="OrthoDB" id="342264at2759"/>
<dbReference type="FunFam" id="3.40.50.10190:FF:000066">
    <property type="entry name" value="BRCT domain protein (Eurofung)"/>
    <property type="match status" value="1"/>
</dbReference>
<proteinExistence type="predicted"/>
<dbReference type="CDD" id="cd18437">
    <property type="entry name" value="BRCT_BRC1_like_rpt3"/>
    <property type="match status" value="1"/>
</dbReference>
<comment type="caution">
    <text evidence="3">The sequence shown here is derived from an EMBL/GenBank/DDBJ whole genome shotgun (WGS) entry which is preliminary data.</text>
</comment>
<feature type="compositionally biased region" description="Polar residues" evidence="1">
    <location>
        <begin position="545"/>
        <end position="556"/>
    </location>
</feature>
<dbReference type="CDD" id="cd17743">
    <property type="entry name" value="BRCT_BRC1_like_rpt5"/>
    <property type="match status" value="1"/>
</dbReference>
<reference evidence="3 4" key="1">
    <citation type="submission" date="2018-08" db="EMBL/GenBank/DDBJ databases">
        <title>Draft genome of the lignicolous fungus Coniochaeta pulveracea.</title>
        <authorList>
            <person name="Borstlap C.J."/>
            <person name="De Witt R.N."/>
            <person name="Botha A."/>
            <person name="Volschenk H."/>
        </authorList>
    </citation>
    <scope>NUCLEOTIDE SEQUENCE [LARGE SCALE GENOMIC DNA]</scope>
    <source>
        <strain evidence="3 4">CAB683</strain>
    </source>
</reference>
<feature type="region of interest" description="Disordered" evidence="1">
    <location>
        <begin position="578"/>
        <end position="628"/>
    </location>
</feature>
<feature type="domain" description="BRCT" evidence="2">
    <location>
        <begin position="639"/>
        <end position="722"/>
    </location>
</feature>
<dbReference type="GO" id="GO:1990683">
    <property type="term" value="P:DNA double-strand break attachment to nuclear envelope"/>
    <property type="evidence" value="ECO:0007669"/>
    <property type="project" value="TreeGrafter"/>
</dbReference>
<dbReference type="GO" id="GO:0006302">
    <property type="term" value="P:double-strand break repair"/>
    <property type="evidence" value="ECO:0007669"/>
    <property type="project" value="TreeGrafter"/>
</dbReference>
<dbReference type="CDD" id="cd18436">
    <property type="entry name" value="BRCT_BRC1_like_rpt2"/>
    <property type="match status" value="1"/>
</dbReference>
<dbReference type="Proteomes" id="UP000275385">
    <property type="component" value="Unassembled WGS sequence"/>
</dbReference>
<dbReference type="Pfam" id="PF16589">
    <property type="entry name" value="BRCT_2"/>
    <property type="match status" value="1"/>
</dbReference>
<gene>
    <name evidence="3" type="ORF">DL546_009518</name>
</gene>
<name>A0A420YLD0_9PEZI</name>
<dbReference type="InterPro" id="IPR001357">
    <property type="entry name" value="BRCT_dom"/>
</dbReference>
<dbReference type="InterPro" id="IPR036420">
    <property type="entry name" value="BRCT_dom_sf"/>
</dbReference>
<dbReference type="FunFam" id="3.40.50.10190:FF:000048">
    <property type="entry name" value="DNA repair protein Rtt107"/>
    <property type="match status" value="1"/>
</dbReference>
<evidence type="ECO:0000313" key="4">
    <source>
        <dbReference type="Proteomes" id="UP000275385"/>
    </source>
</evidence>